<comment type="similarity">
    <text evidence="2 9">Belongs to the ITM2 family.</text>
</comment>
<dbReference type="GO" id="GO:0005794">
    <property type="term" value="C:Golgi apparatus"/>
    <property type="evidence" value="ECO:0007669"/>
    <property type="project" value="TreeGrafter"/>
</dbReference>
<feature type="domain" description="BRICHOS" evidence="11">
    <location>
        <begin position="158"/>
        <end position="253"/>
    </location>
</feature>
<sequence>MTIITQPLTEKKLAKSPQAKPLVQHESGNEGDVEGSPVIVTMRARRVSTTTTLCVFFTAFLVLATGIVGGVYLYRQFTQYKVRHFRGWCGVPYVSDSKMPPVMSGSEFLRQSSNGAYGSSPEVANSIVDPVRENSIFQERFDLDMEYELYEEIEVPDFSHGRRGRFIHDFAANKTGIVDVEGRRCFVMPLNRSLVLPPHSLFDLIVKMRAGYYDVDTEIVRERMRVVTPPILDFRDVGYYITRECSSLPTYRLERMTAPVFKRSLEENDRATFVEFAGNKVGEIEIVNIKEAVGAATSQA</sequence>
<dbReference type="InterPro" id="IPR007084">
    <property type="entry name" value="BRICHOS_dom"/>
</dbReference>
<dbReference type="PANTHER" id="PTHR10962:SF1">
    <property type="entry name" value="INTEGRAL MEMBRANE PROTEIN 2"/>
    <property type="match status" value="1"/>
</dbReference>
<reference evidence="12" key="1">
    <citation type="journal article" date="2017" name="Ticks Tick Borne Dis.">
        <title>An insight into the sialome of Hyalomma excavatum.</title>
        <authorList>
            <person name="Ribeiro J.M."/>
            <person name="Slovak M."/>
            <person name="Francischetti I.M."/>
        </authorList>
    </citation>
    <scope>NUCLEOTIDE SEQUENCE</scope>
    <source>
        <strain evidence="12">Samish</strain>
        <tissue evidence="12">Salivary glands</tissue>
    </source>
</reference>
<keyword evidence="7" id="KW-1015">Disulfide bond</keyword>
<dbReference type="SMART" id="SM01039">
    <property type="entry name" value="BRICHOS"/>
    <property type="match status" value="1"/>
</dbReference>
<keyword evidence="6 9" id="KW-0472">Membrane</keyword>
<organism evidence="12">
    <name type="scientific">Hyalomma excavatum</name>
    <dbReference type="NCBI Taxonomy" id="257692"/>
    <lineage>
        <taxon>Eukaryota</taxon>
        <taxon>Metazoa</taxon>
        <taxon>Ecdysozoa</taxon>
        <taxon>Arthropoda</taxon>
        <taxon>Chelicerata</taxon>
        <taxon>Arachnida</taxon>
        <taxon>Acari</taxon>
        <taxon>Parasitiformes</taxon>
        <taxon>Ixodida</taxon>
        <taxon>Ixodoidea</taxon>
        <taxon>Ixodidae</taxon>
        <taxon>Hyalomminae</taxon>
        <taxon>Hyalomma</taxon>
    </lineage>
</organism>
<dbReference type="PANTHER" id="PTHR10962">
    <property type="entry name" value="INTEGRAL TRANSMEMBRANE PROTEIN 2"/>
    <property type="match status" value="1"/>
</dbReference>
<accession>A0A131XE10</accession>
<keyword evidence="5 9" id="KW-1133">Transmembrane helix</keyword>
<dbReference type="GO" id="GO:0042985">
    <property type="term" value="P:negative regulation of amyloid precursor protein biosynthetic process"/>
    <property type="evidence" value="ECO:0007669"/>
    <property type="project" value="TreeGrafter"/>
</dbReference>
<evidence type="ECO:0000256" key="4">
    <source>
        <dbReference type="ARBA" id="ARBA00022968"/>
    </source>
</evidence>
<keyword evidence="3 9" id="KW-0812">Transmembrane</keyword>
<dbReference type="GO" id="GO:0001540">
    <property type="term" value="F:amyloid-beta binding"/>
    <property type="evidence" value="ECO:0007669"/>
    <property type="project" value="TreeGrafter"/>
</dbReference>
<evidence type="ECO:0000256" key="6">
    <source>
        <dbReference type="ARBA" id="ARBA00023136"/>
    </source>
</evidence>
<evidence type="ECO:0000259" key="11">
    <source>
        <dbReference type="PROSITE" id="PS50869"/>
    </source>
</evidence>
<dbReference type="InterPro" id="IPR040145">
    <property type="entry name" value="ITM2"/>
</dbReference>
<keyword evidence="9" id="KW-1003">Cell membrane</keyword>
<evidence type="ECO:0000256" key="8">
    <source>
        <dbReference type="ARBA" id="ARBA00023180"/>
    </source>
</evidence>
<protein>
    <recommendedName>
        <fullName evidence="9">Integral membrane protein 2</fullName>
    </recommendedName>
</protein>
<evidence type="ECO:0000313" key="12">
    <source>
        <dbReference type="EMBL" id="JAP65239.1"/>
    </source>
</evidence>
<dbReference type="EMBL" id="GEFH01003342">
    <property type="protein sequence ID" value="JAP65239.1"/>
    <property type="molecule type" value="mRNA"/>
</dbReference>
<evidence type="ECO:0000256" key="2">
    <source>
        <dbReference type="ARBA" id="ARBA00006794"/>
    </source>
</evidence>
<evidence type="ECO:0000256" key="10">
    <source>
        <dbReference type="SAM" id="MobiDB-lite"/>
    </source>
</evidence>
<dbReference type="AlphaFoldDB" id="A0A131XE10"/>
<proteinExistence type="evidence at transcript level"/>
<evidence type="ECO:0000256" key="5">
    <source>
        <dbReference type="ARBA" id="ARBA00022989"/>
    </source>
</evidence>
<comment type="subcellular location">
    <subcellularLocation>
        <location evidence="1 9">Membrane</location>
        <topology evidence="1 9">Single-pass type II membrane protein</topology>
    </subcellularLocation>
</comment>
<dbReference type="PROSITE" id="PS50869">
    <property type="entry name" value="BRICHOS"/>
    <property type="match status" value="1"/>
</dbReference>
<name>A0A131XE10_9ACAR</name>
<feature type="transmembrane region" description="Helical" evidence="9">
    <location>
        <begin position="52"/>
        <end position="74"/>
    </location>
</feature>
<evidence type="ECO:0000256" key="7">
    <source>
        <dbReference type="ARBA" id="ARBA00023157"/>
    </source>
</evidence>
<keyword evidence="8" id="KW-0325">Glycoprotein</keyword>
<evidence type="ECO:0000256" key="1">
    <source>
        <dbReference type="ARBA" id="ARBA00004606"/>
    </source>
</evidence>
<dbReference type="GO" id="GO:0005886">
    <property type="term" value="C:plasma membrane"/>
    <property type="evidence" value="ECO:0007669"/>
    <property type="project" value="UniProtKB-UniRule"/>
</dbReference>
<dbReference type="GO" id="GO:0070062">
    <property type="term" value="C:extracellular exosome"/>
    <property type="evidence" value="ECO:0007669"/>
    <property type="project" value="TreeGrafter"/>
</dbReference>
<evidence type="ECO:0000256" key="9">
    <source>
        <dbReference type="RuleBase" id="RU367061"/>
    </source>
</evidence>
<feature type="region of interest" description="Disordered" evidence="10">
    <location>
        <begin position="15"/>
        <end position="34"/>
    </location>
</feature>
<evidence type="ECO:0000256" key="3">
    <source>
        <dbReference type="ARBA" id="ARBA00022692"/>
    </source>
</evidence>
<dbReference type="Pfam" id="PF04089">
    <property type="entry name" value="BRICHOS"/>
    <property type="match status" value="1"/>
</dbReference>
<keyword evidence="4 9" id="KW-0735">Signal-anchor</keyword>